<geneLocation type="plasmid" evidence="1">
    <name>pColt5.8b</name>
</geneLocation>
<dbReference type="EMBL" id="MK318972">
    <property type="protein sequence ID" value="QCL09923.1"/>
    <property type="molecule type" value="Genomic_DNA"/>
</dbReference>
<proteinExistence type="predicted"/>
<accession>A0A7S5DQX7</accession>
<gene>
    <name evidence="1" type="ORF">pC5.8b_433</name>
</gene>
<reference evidence="1" key="1">
    <citation type="submission" date="2018-12" db="EMBL/GenBank/DDBJ databases">
        <title>Three Rhizobium rhizogenes strains isolated from the same crown gall tumor carry diverse plasmids.</title>
        <authorList>
            <person name="Pulawska J."/>
            <person name="Kuzmanovic N."/>
        </authorList>
    </citation>
    <scope>NUCLEOTIDE SEQUENCE</scope>
    <source>
        <strain evidence="1">Colt5.8</strain>
        <plasmid evidence="1">pColt5.8b</plasmid>
    </source>
</reference>
<organism evidence="1">
    <name type="scientific">Rhizobium rhizogenes</name>
    <name type="common">Agrobacterium rhizogenes</name>
    <dbReference type="NCBI Taxonomy" id="359"/>
    <lineage>
        <taxon>Bacteria</taxon>
        <taxon>Pseudomonadati</taxon>
        <taxon>Pseudomonadota</taxon>
        <taxon>Alphaproteobacteria</taxon>
        <taxon>Hyphomicrobiales</taxon>
        <taxon>Rhizobiaceae</taxon>
        <taxon>Rhizobium/Agrobacterium group</taxon>
        <taxon>Rhizobium</taxon>
    </lineage>
</organism>
<evidence type="ECO:0000313" key="1">
    <source>
        <dbReference type="EMBL" id="QCL09923.1"/>
    </source>
</evidence>
<protein>
    <submittedName>
        <fullName evidence="1">Uncharacterized protein</fullName>
    </submittedName>
</protein>
<sequence length="84" mass="9306">MQDPIYKAIVAAKIGLLFSHPEAGYAIAALHPVEVSRSRPGVKIDGEALQFDREYVRSLTPNELKDRLVVLGETLVASRRCKET</sequence>
<keyword evidence="1" id="KW-0614">Plasmid</keyword>
<dbReference type="AlphaFoldDB" id="A0A7S5DQX7"/>
<name>A0A7S5DQX7_RHIRH</name>